<accession>A0ABW7XBC8</accession>
<evidence type="ECO:0008006" key="3">
    <source>
        <dbReference type="Google" id="ProtNLM"/>
    </source>
</evidence>
<gene>
    <name evidence="1" type="ORF">ACH49W_33500</name>
</gene>
<reference evidence="1 2" key="1">
    <citation type="submission" date="2024-10" db="EMBL/GenBank/DDBJ databases">
        <title>The Natural Products Discovery Center: Release of the First 8490 Sequenced Strains for Exploring Actinobacteria Biosynthetic Diversity.</title>
        <authorList>
            <person name="Kalkreuter E."/>
            <person name="Kautsar S.A."/>
            <person name="Yang D."/>
            <person name="Bader C.D."/>
            <person name="Teijaro C.N."/>
            <person name="Fluegel L."/>
            <person name="Davis C.M."/>
            <person name="Simpson J.R."/>
            <person name="Lauterbach L."/>
            <person name="Steele A.D."/>
            <person name="Gui C."/>
            <person name="Meng S."/>
            <person name="Li G."/>
            <person name="Viehrig K."/>
            <person name="Ye F."/>
            <person name="Su P."/>
            <person name="Kiefer A.F."/>
            <person name="Nichols A."/>
            <person name="Cepeda A.J."/>
            <person name="Yan W."/>
            <person name="Fan B."/>
            <person name="Jiang Y."/>
            <person name="Adhikari A."/>
            <person name="Zheng C.-J."/>
            <person name="Schuster L."/>
            <person name="Cowan T.M."/>
            <person name="Smanski M.J."/>
            <person name="Chevrette M.G."/>
            <person name="De Carvalho L.P.S."/>
            <person name="Shen B."/>
        </authorList>
    </citation>
    <scope>NUCLEOTIDE SEQUENCE [LARGE SCALE GENOMIC DNA]</scope>
    <source>
        <strain evidence="1 2">NPDC019275</strain>
    </source>
</reference>
<dbReference type="EMBL" id="JBIRYO010000036">
    <property type="protein sequence ID" value="MFI2478299.1"/>
    <property type="molecule type" value="Genomic_DNA"/>
</dbReference>
<protein>
    <recommendedName>
        <fullName evidence="3">Lipoprotein LpqS</fullName>
    </recommendedName>
</protein>
<proteinExistence type="predicted"/>
<dbReference type="RefSeq" id="WP_357403109.1">
    <property type="nucleotide sequence ID" value="NZ_JBEYCD010000004.1"/>
</dbReference>
<keyword evidence="2" id="KW-1185">Reference proteome</keyword>
<sequence>MIFGAIRGPGMRAMIACVFAAWALAMALPECHLFTPAAAIHAHIESSGPGVASQVVPWAGADLHQHATEPDRHLPTDAVIATLPRSGPSLQELLLVGVALLLALPLAAGFGVGPRAPPVAALPVHRGRDLLTRFGIDRN</sequence>
<dbReference type="Pfam" id="PF26327">
    <property type="entry name" value="LpqS"/>
    <property type="match status" value="1"/>
</dbReference>
<evidence type="ECO:0000313" key="1">
    <source>
        <dbReference type="EMBL" id="MFI2478299.1"/>
    </source>
</evidence>
<name>A0ABW7XBC8_9NOCA</name>
<comment type="caution">
    <text evidence="1">The sequence shown here is derived from an EMBL/GenBank/DDBJ whole genome shotgun (WGS) entry which is preliminary data.</text>
</comment>
<evidence type="ECO:0000313" key="2">
    <source>
        <dbReference type="Proteomes" id="UP001611415"/>
    </source>
</evidence>
<organism evidence="1 2">
    <name type="scientific">Nocardia xishanensis</name>
    <dbReference type="NCBI Taxonomy" id="238964"/>
    <lineage>
        <taxon>Bacteria</taxon>
        <taxon>Bacillati</taxon>
        <taxon>Actinomycetota</taxon>
        <taxon>Actinomycetes</taxon>
        <taxon>Mycobacteriales</taxon>
        <taxon>Nocardiaceae</taxon>
        <taxon>Nocardia</taxon>
    </lineage>
</organism>
<dbReference type="InterPro" id="IPR058714">
    <property type="entry name" value="LpqS"/>
</dbReference>
<dbReference type="Proteomes" id="UP001611415">
    <property type="component" value="Unassembled WGS sequence"/>
</dbReference>